<comment type="similarity">
    <text evidence="1">Belongs to the ATPase alpha/beta chains family.</text>
</comment>
<accession>A0A0G1GUD2</accession>
<keyword evidence="5" id="KW-0067">ATP-binding</keyword>
<sequence length="474" mass="51377">MTTFDTLIKETKEIGHVAAVSGTIVLVDGLPGASCDEMIVFETGQTGLVRSLGEETVSVIVFSRDPLKVGTRVARTGKEMMLSVGDDLIGAVINALGKRYTNATGTHAAGDGKPIFTDPPGISVRRKITRQMDTGIALIDSLVPIGFGQRELIIGDRKTGKTQILLSVLETQAKAGTICIYAAIGKRKGEVKLIEAFLKERGILEHAIIVFASSFASPGEIFIAPYTAMMIAEYCNGLGRDVLLILDDLTTHARYYRELSLLSKQFPGRDSYPGDIFHIHAKLLERAGNFLCGKGEAAITALPVAETIGSDMTGYIQTNLMSMTDGHIFCDSDLFFRGIRPAVNPFLSVTRVGRQTQTPLGRDISGSVVKMLSGYEKALGFVRFGADVSEELKKTLATGEALWQVFSQGTGDIIPKPLQYGLIARAYSGQWEKTTKETMIKAYHTKADVRKKIETAVGESKTLEELIGKTKVKS</sequence>
<dbReference type="InterPro" id="IPR005294">
    <property type="entry name" value="ATP_synth_F1_asu"/>
</dbReference>
<evidence type="ECO:0000259" key="10">
    <source>
        <dbReference type="Pfam" id="PF00006"/>
    </source>
</evidence>
<keyword evidence="9" id="KW-0066">ATP synthesis</keyword>
<evidence type="ECO:0000256" key="9">
    <source>
        <dbReference type="ARBA" id="ARBA00023310"/>
    </source>
</evidence>
<dbReference type="InterPro" id="IPR036121">
    <property type="entry name" value="ATPase_F1/V1/A1_a/bsu_N_sf"/>
</dbReference>
<dbReference type="PANTHER" id="PTHR48082:SF2">
    <property type="entry name" value="ATP SYNTHASE SUBUNIT ALPHA, MITOCHONDRIAL"/>
    <property type="match status" value="1"/>
</dbReference>
<dbReference type="Proteomes" id="UP000034617">
    <property type="component" value="Unassembled WGS sequence"/>
</dbReference>
<keyword evidence="8" id="KW-0139">CF(1)</keyword>
<protein>
    <submittedName>
        <fullName evidence="11">ATP synthase subunit alpha</fullName>
    </submittedName>
</protein>
<dbReference type="GO" id="GO:0043531">
    <property type="term" value="F:ADP binding"/>
    <property type="evidence" value="ECO:0007669"/>
    <property type="project" value="TreeGrafter"/>
</dbReference>
<evidence type="ECO:0000313" key="12">
    <source>
        <dbReference type="Proteomes" id="UP000034617"/>
    </source>
</evidence>
<evidence type="ECO:0000256" key="6">
    <source>
        <dbReference type="ARBA" id="ARBA00023065"/>
    </source>
</evidence>
<keyword evidence="3" id="KW-0547">Nucleotide-binding</keyword>
<comment type="caution">
    <text evidence="11">The sequence shown here is derived from an EMBL/GenBank/DDBJ whole genome shotgun (WGS) entry which is preliminary data.</text>
</comment>
<keyword evidence="7" id="KW-0472">Membrane</keyword>
<dbReference type="InterPro" id="IPR000194">
    <property type="entry name" value="ATPase_F1/V1/A1_a/bsu_nucl-bd"/>
</dbReference>
<name>A0A0G1GUD2_9BACT</name>
<evidence type="ECO:0000256" key="8">
    <source>
        <dbReference type="ARBA" id="ARBA00023196"/>
    </source>
</evidence>
<dbReference type="Pfam" id="PF00006">
    <property type="entry name" value="ATP-synt_ab"/>
    <property type="match status" value="1"/>
</dbReference>
<dbReference type="SUPFAM" id="SSF52540">
    <property type="entry name" value="P-loop containing nucleoside triphosphate hydrolases"/>
    <property type="match status" value="1"/>
</dbReference>
<dbReference type="GO" id="GO:0046933">
    <property type="term" value="F:proton-transporting ATP synthase activity, rotational mechanism"/>
    <property type="evidence" value="ECO:0007669"/>
    <property type="project" value="InterPro"/>
</dbReference>
<dbReference type="PATRIC" id="fig|1618447.3.peg.580"/>
<keyword evidence="2" id="KW-0813">Transport</keyword>
<feature type="domain" description="ATPase F1/V1/A1 complex alpha/beta subunit nucleotide-binding" evidence="10">
    <location>
        <begin position="135"/>
        <end position="349"/>
    </location>
</feature>
<dbReference type="GO" id="GO:0045259">
    <property type="term" value="C:proton-transporting ATP synthase complex"/>
    <property type="evidence" value="ECO:0007669"/>
    <property type="project" value="UniProtKB-KW"/>
</dbReference>
<reference evidence="11 12" key="1">
    <citation type="journal article" date="2015" name="Nature">
        <title>rRNA introns, odd ribosomes, and small enigmatic genomes across a large radiation of phyla.</title>
        <authorList>
            <person name="Brown C.T."/>
            <person name="Hug L.A."/>
            <person name="Thomas B.C."/>
            <person name="Sharon I."/>
            <person name="Castelle C.J."/>
            <person name="Singh A."/>
            <person name="Wilkins M.J."/>
            <person name="Williams K.H."/>
            <person name="Banfield J.F."/>
        </authorList>
    </citation>
    <scope>NUCLEOTIDE SEQUENCE [LARGE SCALE GENOMIC DNA]</scope>
</reference>
<evidence type="ECO:0000256" key="7">
    <source>
        <dbReference type="ARBA" id="ARBA00023136"/>
    </source>
</evidence>
<gene>
    <name evidence="11" type="ORF">UW22_C0017G0006</name>
</gene>
<dbReference type="SUPFAM" id="SSF50615">
    <property type="entry name" value="N-terminal domain of alpha and beta subunits of F1 ATP synthase"/>
    <property type="match status" value="1"/>
</dbReference>
<keyword evidence="4" id="KW-0375">Hydrogen ion transport</keyword>
<evidence type="ECO:0000256" key="3">
    <source>
        <dbReference type="ARBA" id="ARBA00022741"/>
    </source>
</evidence>
<evidence type="ECO:0000256" key="1">
    <source>
        <dbReference type="ARBA" id="ARBA00008936"/>
    </source>
</evidence>
<dbReference type="SUPFAM" id="SSF47917">
    <property type="entry name" value="C-terminal domain of alpha and beta subunits of F1 ATP synthase"/>
    <property type="match status" value="1"/>
</dbReference>
<organism evidence="11 12">
    <name type="scientific">Candidatus Gottesmanbacteria bacterium GW2011_GWB1_44_11c</name>
    <dbReference type="NCBI Taxonomy" id="1618447"/>
    <lineage>
        <taxon>Bacteria</taxon>
        <taxon>Candidatus Gottesmaniibacteriota</taxon>
    </lineage>
</organism>
<keyword evidence="6" id="KW-0406">Ion transport</keyword>
<dbReference type="GO" id="GO:0005524">
    <property type="term" value="F:ATP binding"/>
    <property type="evidence" value="ECO:0007669"/>
    <property type="project" value="UniProtKB-KW"/>
</dbReference>
<dbReference type="AlphaFoldDB" id="A0A0G1GUD2"/>
<evidence type="ECO:0000256" key="4">
    <source>
        <dbReference type="ARBA" id="ARBA00022781"/>
    </source>
</evidence>
<evidence type="ECO:0000313" key="11">
    <source>
        <dbReference type="EMBL" id="KKT37853.1"/>
    </source>
</evidence>
<dbReference type="EMBL" id="LCHM01000017">
    <property type="protein sequence ID" value="KKT37853.1"/>
    <property type="molecule type" value="Genomic_DNA"/>
</dbReference>
<evidence type="ECO:0000256" key="2">
    <source>
        <dbReference type="ARBA" id="ARBA00022448"/>
    </source>
</evidence>
<dbReference type="FunFam" id="3.40.50.300:FF:004039">
    <property type="entry name" value="ATP synthase subunit alpha, mitochondrial"/>
    <property type="match status" value="1"/>
</dbReference>
<dbReference type="PANTHER" id="PTHR48082">
    <property type="entry name" value="ATP SYNTHASE SUBUNIT ALPHA, MITOCHONDRIAL"/>
    <property type="match status" value="1"/>
</dbReference>
<dbReference type="Gene3D" id="3.40.50.12240">
    <property type="match status" value="1"/>
</dbReference>
<proteinExistence type="inferred from homology"/>
<dbReference type="InterPro" id="IPR027417">
    <property type="entry name" value="P-loop_NTPase"/>
</dbReference>
<evidence type="ECO:0000256" key="5">
    <source>
        <dbReference type="ARBA" id="ARBA00022840"/>
    </source>
</evidence>